<keyword evidence="2" id="KW-1185">Reference proteome</keyword>
<accession>A0A4R7K382</accession>
<reference evidence="1 2" key="1">
    <citation type="submission" date="2019-03" db="EMBL/GenBank/DDBJ databases">
        <title>Genomic Encyclopedia of Type Strains, Phase IV (KMG-IV): sequencing the most valuable type-strain genomes for metagenomic binning, comparative biology and taxonomic classification.</title>
        <authorList>
            <person name="Goeker M."/>
        </authorList>
    </citation>
    <scope>NUCLEOTIDE SEQUENCE [LARGE SCALE GENOMIC DNA]</scope>
    <source>
        <strain evidence="1 2">DSM 15505</strain>
    </source>
</reference>
<proteinExistence type="predicted"/>
<comment type="caution">
    <text evidence="1">The sequence shown here is derived from an EMBL/GenBank/DDBJ whole genome shotgun (WGS) entry which is preliminary data.</text>
</comment>
<name>A0A4R7K382_9GAMM</name>
<dbReference type="Proteomes" id="UP000295830">
    <property type="component" value="Unassembled WGS sequence"/>
</dbReference>
<sequence>MAELIDSGLHSAFERRNLAEYESLVPEADAIDVAGYTLKSFTEQNETHLRTRAERGKPITVRVLLVDPSTEAAKVMESSEGMQPKTYESLCKSVVTRLGDIEGVEIRFLARPLSMMIYRIDKFVYTGPFPASGKSSTAFTLKLEEPGWLYEHQLKEFNELWDEAYTKA</sequence>
<dbReference type="AlphaFoldDB" id="A0A4R7K382"/>
<protein>
    <submittedName>
        <fullName evidence="1">Uncharacterized protein</fullName>
    </submittedName>
</protein>
<organism evidence="1 2">
    <name type="scientific">Halospina denitrificans</name>
    <dbReference type="NCBI Taxonomy" id="332522"/>
    <lineage>
        <taxon>Bacteria</taxon>
        <taxon>Pseudomonadati</taxon>
        <taxon>Pseudomonadota</taxon>
        <taxon>Gammaproteobacteria</taxon>
        <taxon>Halospina</taxon>
    </lineage>
</organism>
<evidence type="ECO:0000313" key="2">
    <source>
        <dbReference type="Proteomes" id="UP000295830"/>
    </source>
</evidence>
<dbReference type="EMBL" id="SOAX01000001">
    <property type="protein sequence ID" value="TDT44433.1"/>
    <property type="molecule type" value="Genomic_DNA"/>
</dbReference>
<evidence type="ECO:0000313" key="1">
    <source>
        <dbReference type="EMBL" id="TDT44433.1"/>
    </source>
</evidence>
<gene>
    <name evidence="1" type="ORF">DES49_0536</name>
</gene>